<dbReference type="InterPro" id="IPR001810">
    <property type="entry name" value="F-box_dom"/>
</dbReference>
<feature type="non-terminal residue" evidence="2">
    <location>
        <position position="1"/>
    </location>
</feature>
<reference evidence="2 3" key="1">
    <citation type="journal article" date="2018" name="Sci. Rep.">
        <title>Comparative genomics provides insights into the lifestyle and reveals functional heterogeneity of dark septate endophytic fungi.</title>
        <authorList>
            <person name="Knapp D.G."/>
            <person name="Nemeth J.B."/>
            <person name="Barry K."/>
            <person name="Hainaut M."/>
            <person name="Henrissat B."/>
            <person name="Johnson J."/>
            <person name="Kuo A."/>
            <person name="Lim J.H.P."/>
            <person name="Lipzen A."/>
            <person name="Nolan M."/>
            <person name="Ohm R.A."/>
            <person name="Tamas L."/>
            <person name="Grigoriev I.V."/>
            <person name="Spatafora J.W."/>
            <person name="Nagy L.G."/>
            <person name="Kovacs G.M."/>
        </authorList>
    </citation>
    <scope>NUCLEOTIDE SEQUENCE [LARGE SCALE GENOMIC DNA]</scope>
    <source>
        <strain evidence="2 3">DSE2036</strain>
    </source>
</reference>
<dbReference type="EMBL" id="KZ805703">
    <property type="protein sequence ID" value="PVH92249.1"/>
    <property type="molecule type" value="Genomic_DNA"/>
</dbReference>
<organism evidence="2 3">
    <name type="scientific">Periconia macrospinosa</name>
    <dbReference type="NCBI Taxonomy" id="97972"/>
    <lineage>
        <taxon>Eukaryota</taxon>
        <taxon>Fungi</taxon>
        <taxon>Dikarya</taxon>
        <taxon>Ascomycota</taxon>
        <taxon>Pezizomycotina</taxon>
        <taxon>Dothideomycetes</taxon>
        <taxon>Pleosporomycetidae</taxon>
        <taxon>Pleosporales</taxon>
        <taxon>Massarineae</taxon>
        <taxon>Periconiaceae</taxon>
        <taxon>Periconia</taxon>
    </lineage>
</organism>
<feature type="non-terminal residue" evidence="2">
    <location>
        <position position="159"/>
    </location>
</feature>
<dbReference type="AlphaFoldDB" id="A0A2V1D3P5"/>
<protein>
    <recommendedName>
        <fullName evidence="1">F-box domain-containing protein</fullName>
    </recommendedName>
</protein>
<dbReference type="PROSITE" id="PS50181">
    <property type="entry name" value="FBOX"/>
    <property type="match status" value="1"/>
</dbReference>
<feature type="domain" description="F-box" evidence="1">
    <location>
        <begin position="1"/>
        <end position="41"/>
    </location>
</feature>
<proteinExistence type="predicted"/>
<evidence type="ECO:0000313" key="3">
    <source>
        <dbReference type="Proteomes" id="UP000244855"/>
    </source>
</evidence>
<accession>A0A2V1D3P5</accession>
<gene>
    <name evidence="2" type="ORF">DM02DRAFT_472497</name>
</gene>
<sequence length="159" mass="17735">LPSETLHEIQASLSYSSQLALRLTCREIHGKLIDPTKFVTLSPRRGNAPIRRTYDIYDLLEIEQWPTYTGVRGRPEYAKQPIAGHDFFACSLCLKLRSAGKFSNAMMKGKRGKLGSGTVEERRSRFCIPCGVAHNRYQKGTQLKFGGASGGYGFVCLEC</sequence>
<dbReference type="Proteomes" id="UP000244855">
    <property type="component" value="Unassembled WGS sequence"/>
</dbReference>
<evidence type="ECO:0000259" key="1">
    <source>
        <dbReference type="PROSITE" id="PS50181"/>
    </source>
</evidence>
<dbReference type="OrthoDB" id="3433007at2759"/>
<evidence type="ECO:0000313" key="2">
    <source>
        <dbReference type="EMBL" id="PVH92249.1"/>
    </source>
</evidence>
<name>A0A2V1D3P5_9PLEO</name>
<keyword evidence="3" id="KW-1185">Reference proteome</keyword>